<dbReference type="GO" id="GO:0006364">
    <property type="term" value="P:rRNA processing"/>
    <property type="evidence" value="ECO:0007669"/>
    <property type="project" value="UniProtKB-KW"/>
</dbReference>
<sequence length="299" mass="34784">MSSYKHLVHRRVHLERHQPERRQRLGLLEKKKDYKLRAEDFHKKQDKVKELAEIARLRNPEEYSRKMAKKAKLVNGKKVILDRDQEGDRAFDSKAAKALNALDRSLISVKSQKQKRKLEGLQGELHMLEAKKPNAHTLFMDSDEEADLLSAAAASAPQARGKREKGKRKREDEEAERLAEERVAAAFDTLPEFLDNRSNLPRKASLKKQRLQQQKSRSGEMGEEDEDEGGDEGGARRERQLLRSYKEMEKRQEKQRQLNRVLQRLEMRRDVSAKGRKKKVGGGEDGAVPVFKWEFQRKK</sequence>
<proteinExistence type="inferred from homology"/>
<evidence type="ECO:0000256" key="5">
    <source>
        <dbReference type="SAM" id="MobiDB-lite"/>
    </source>
</evidence>
<dbReference type="PIRSF" id="PIRSF015952">
    <property type="entry name" value="U3snoRNP11"/>
    <property type="match status" value="1"/>
</dbReference>
<dbReference type="PANTHER" id="PTHR12838:SF0">
    <property type="entry name" value="U3 SMALL NUCLEOLAR RNA-ASSOCIATED PROTEIN 11-RELATED"/>
    <property type="match status" value="1"/>
</dbReference>
<dbReference type="GO" id="GO:0032040">
    <property type="term" value="C:small-subunit processome"/>
    <property type="evidence" value="ECO:0007669"/>
    <property type="project" value="InterPro"/>
</dbReference>
<evidence type="ECO:0000256" key="2">
    <source>
        <dbReference type="ARBA" id="ARBA00008105"/>
    </source>
</evidence>
<dbReference type="Pfam" id="PF03998">
    <property type="entry name" value="Utp11"/>
    <property type="match status" value="1"/>
</dbReference>
<evidence type="ECO:0008006" key="7">
    <source>
        <dbReference type="Google" id="ProtNLM"/>
    </source>
</evidence>
<keyword evidence="4" id="KW-0539">Nucleus</keyword>
<dbReference type="PANTHER" id="PTHR12838">
    <property type="entry name" value="U3 SMALL NUCLEOLAR RNA-ASSOCIATED PROTEIN 11"/>
    <property type="match status" value="1"/>
</dbReference>
<organism evidence="6">
    <name type="scientific">Chromera velia CCMP2878</name>
    <dbReference type="NCBI Taxonomy" id="1169474"/>
    <lineage>
        <taxon>Eukaryota</taxon>
        <taxon>Sar</taxon>
        <taxon>Alveolata</taxon>
        <taxon>Colpodellida</taxon>
        <taxon>Chromeraceae</taxon>
        <taxon>Chromera</taxon>
    </lineage>
</organism>
<dbReference type="InterPro" id="IPR007144">
    <property type="entry name" value="SSU_processome_Utp11"/>
</dbReference>
<dbReference type="EMBL" id="CDMZ01000279">
    <property type="protein sequence ID" value="CEM10876.1"/>
    <property type="molecule type" value="Genomic_DNA"/>
</dbReference>
<dbReference type="AlphaFoldDB" id="A0A0G4FCE2"/>
<comment type="similarity">
    <text evidence="2">Belongs to the UTP11 family.</text>
</comment>
<evidence type="ECO:0000256" key="1">
    <source>
        <dbReference type="ARBA" id="ARBA00004604"/>
    </source>
</evidence>
<feature type="compositionally biased region" description="Basic and acidic residues" evidence="5">
    <location>
        <begin position="169"/>
        <end position="183"/>
    </location>
</feature>
<protein>
    <recommendedName>
        <fullName evidence="7">U3 small nucleolar RNA-associated protein 11</fullName>
    </recommendedName>
</protein>
<feature type="compositionally biased region" description="Basic and acidic residues" evidence="5">
    <location>
        <begin position="233"/>
        <end position="256"/>
    </location>
</feature>
<feature type="compositionally biased region" description="Acidic residues" evidence="5">
    <location>
        <begin position="221"/>
        <end position="231"/>
    </location>
</feature>
<name>A0A0G4FCE2_9ALVE</name>
<evidence type="ECO:0000256" key="4">
    <source>
        <dbReference type="ARBA" id="ARBA00023242"/>
    </source>
</evidence>
<reference evidence="6" key="1">
    <citation type="submission" date="2014-11" db="EMBL/GenBank/DDBJ databases">
        <authorList>
            <person name="Otto D Thomas"/>
            <person name="Naeem Raeece"/>
        </authorList>
    </citation>
    <scope>NUCLEOTIDE SEQUENCE</scope>
</reference>
<feature type="region of interest" description="Disordered" evidence="5">
    <location>
        <begin position="152"/>
        <end position="264"/>
    </location>
</feature>
<dbReference type="VEuPathDB" id="CryptoDB:Cvel_16329"/>
<comment type="subcellular location">
    <subcellularLocation>
        <location evidence="1">Nucleus</location>
        <location evidence="1">Nucleolus</location>
    </subcellularLocation>
</comment>
<keyword evidence="3" id="KW-0698">rRNA processing</keyword>
<evidence type="ECO:0000256" key="3">
    <source>
        <dbReference type="ARBA" id="ARBA00022552"/>
    </source>
</evidence>
<gene>
    <name evidence="6" type="ORF">Cvel_16329</name>
</gene>
<evidence type="ECO:0000313" key="6">
    <source>
        <dbReference type="EMBL" id="CEM10876.1"/>
    </source>
</evidence>
<accession>A0A0G4FCE2</accession>